<dbReference type="PANTHER" id="PTHR30069:SF29">
    <property type="entry name" value="HEMOGLOBIN AND HEMOGLOBIN-HAPTOGLOBIN-BINDING PROTEIN 1-RELATED"/>
    <property type="match status" value="1"/>
</dbReference>
<dbReference type="Proteomes" id="UP000469159">
    <property type="component" value="Unassembled WGS sequence"/>
</dbReference>
<dbReference type="GO" id="GO:0044718">
    <property type="term" value="P:siderophore transmembrane transport"/>
    <property type="evidence" value="ECO:0007669"/>
    <property type="project" value="TreeGrafter"/>
</dbReference>
<dbReference type="InterPro" id="IPR012910">
    <property type="entry name" value="Plug_dom"/>
</dbReference>
<feature type="domain" description="TonB-dependent receptor plug" evidence="4">
    <location>
        <begin position="66"/>
        <end position="155"/>
    </location>
</feature>
<dbReference type="AlphaFoldDB" id="A0A6I4UVG5"/>
<dbReference type="SUPFAM" id="SSF56935">
    <property type="entry name" value="Porins"/>
    <property type="match status" value="1"/>
</dbReference>
<keyword evidence="1 3" id="KW-0732">Signal</keyword>
<accession>A0A6I4UVG5</accession>
<evidence type="ECO:0000313" key="5">
    <source>
        <dbReference type="EMBL" id="MXP41779.1"/>
    </source>
</evidence>
<feature type="compositionally biased region" description="Low complexity" evidence="2">
    <location>
        <begin position="30"/>
        <end position="48"/>
    </location>
</feature>
<dbReference type="Gene3D" id="2.170.130.10">
    <property type="entry name" value="TonB-dependent receptor, plug domain"/>
    <property type="match status" value="1"/>
</dbReference>
<dbReference type="OrthoDB" id="7622322at2"/>
<keyword evidence="6" id="KW-1185">Reference proteome</keyword>
<comment type="caution">
    <text evidence="5">The sequence shown here is derived from an EMBL/GenBank/DDBJ whole genome shotgun (WGS) entry which is preliminary data.</text>
</comment>
<keyword evidence="5" id="KW-0675">Receptor</keyword>
<gene>
    <name evidence="5" type="ORF">GRI75_09010</name>
</gene>
<feature type="chain" id="PRO_5026350390" evidence="3">
    <location>
        <begin position="26"/>
        <end position="725"/>
    </location>
</feature>
<name>A0A6I4UVG5_9SPHN</name>
<evidence type="ECO:0000259" key="4">
    <source>
        <dbReference type="Pfam" id="PF07715"/>
    </source>
</evidence>
<proteinExistence type="predicted"/>
<feature type="compositionally biased region" description="Low complexity" evidence="2">
    <location>
        <begin position="55"/>
        <end position="65"/>
    </location>
</feature>
<organism evidence="5 6">
    <name type="scientific">Croceibacterium soli</name>
    <dbReference type="NCBI Taxonomy" id="1739690"/>
    <lineage>
        <taxon>Bacteria</taxon>
        <taxon>Pseudomonadati</taxon>
        <taxon>Pseudomonadota</taxon>
        <taxon>Alphaproteobacteria</taxon>
        <taxon>Sphingomonadales</taxon>
        <taxon>Erythrobacteraceae</taxon>
        <taxon>Croceibacterium</taxon>
    </lineage>
</organism>
<dbReference type="InterPro" id="IPR037066">
    <property type="entry name" value="Plug_dom_sf"/>
</dbReference>
<dbReference type="InterPro" id="IPR039426">
    <property type="entry name" value="TonB-dep_rcpt-like"/>
</dbReference>
<dbReference type="Pfam" id="PF07715">
    <property type="entry name" value="Plug"/>
    <property type="match status" value="1"/>
</dbReference>
<protein>
    <submittedName>
        <fullName evidence="5">TonB-dependent receptor plug domain-containing protein</fullName>
    </submittedName>
</protein>
<evidence type="ECO:0000256" key="1">
    <source>
        <dbReference type="ARBA" id="ARBA00022729"/>
    </source>
</evidence>
<dbReference type="GO" id="GO:0015344">
    <property type="term" value="F:siderophore uptake transmembrane transporter activity"/>
    <property type="evidence" value="ECO:0007669"/>
    <property type="project" value="TreeGrafter"/>
</dbReference>
<reference evidence="5 6" key="1">
    <citation type="submission" date="2019-12" db="EMBL/GenBank/DDBJ databases">
        <title>Genomic-based taxomic classification of the family Erythrobacteraceae.</title>
        <authorList>
            <person name="Xu L."/>
        </authorList>
    </citation>
    <scope>NUCLEOTIDE SEQUENCE [LARGE SCALE GENOMIC DNA]</scope>
    <source>
        <strain evidence="5 6">MCCC 1K02066</strain>
    </source>
</reference>
<dbReference type="RefSeq" id="WP_160746625.1">
    <property type="nucleotide sequence ID" value="NZ_WTYK01000004.1"/>
</dbReference>
<dbReference type="PANTHER" id="PTHR30069">
    <property type="entry name" value="TONB-DEPENDENT OUTER MEMBRANE RECEPTOR"/>
    <property type="match status" value="1"/>
</dbReference>
<feature type="signal peptide" evidence="3">
    <location>
        <begin position="1"/>
        <end position="25"/>
    </location>
</feature>
<evidence type="ECO:0000256" key="2">
    <source>
        <dbReference type="SAM" id="MobiDB-lite"/>
    </source>
</evidence>
<evidence type="ECO:0000256" key="3">
    <source>
        <dbReference type="SAM" id="SignalP"/>
    </source>
</evidence>
<dbReference type="EMBL" id="WTYK01000004">
    <property type="protein sequence ID" value="MXP41779.1"/>
    <property type="molecule type" value="Genomic_DNA"/>
</dbReference>
<feature type="region of interest" description="Disordered" evidence="2">
    <location>
        <begin position="30"/>
        <end position="68"/>
    </location>
</feature>
<evidence type="ECO:0000313" key="6">
    <source>
        <dbReference type="Proteomes" id="UP000469159"/>
    </source>
</evidence>
<sequence>MRRTTGWSSATACALALAAAGAVPAAARNGANAEDQASPPADAAITGDAPPPAPTAVAEPAASAAGGERQVYTPADFARYAPRTALDMLRNVPGFSIEGGAGPAPGAAQRGIGQASGNVLVNGERLSSKSTSVSDQLVRIAAGDVTRIEIVDGSTLNIPGLSGRVANVIATRTGGIAGRFEWRPQASTGPAPLRWSQGDVSVSGTTGPTAWTLSLRNDSFYGGSAGPNLITFPPGVVEFRRNETRSKIDVPKLGASLRFDLGETQANLNLSYGRRWFNSREDEARTDRALTPLSRALRTRDRGYDYEIGGDIEFLIGGGRLKLIGLESFETIDFSTQSVLSIADGRPALGSRFTRSSDEGERVGRAEYRRAMLGGDWQWSVEAAFNRLDNVGALFFLNPAGSFVEVPFPAATGGVREDRYESILSYGRPLTDKVTLQLAAGAEHSTIAQSGANALSRSFLRPKGSLNLAWAAAEGFDVSMEFARRVGQLNFADFLAAVNLSQDNTDAGNNQLRPPQSWEFELEMSRNFGAWGSASVKLFHDWIQDYVTVIPVLGGGESSGNVPSAKRRGYSVQGTWQMDSIGFAGAKTDLNLHIEESTLKDPVTRARRAFDRTRLKEIRLDFRHDVPRTDLAWGTEFRRSIFAPYYRVSEFGYDYNVPTFGAVFAEHKDVMGLTVRARVGNLFKGGSVLHRAIYAGPRDRAPILFRENRRRGVGYVFNLNVSGSF</sequence>